<dbReference type="Proteomes" id="UP000597762">
    <property type="component" value="Unassembled WGS sequence"/>
</dbReference>
<dbReference type="GO" id="GO:0005096">
    <property type="term" value="F:GTPase activator activity"/>
    <property type="evidence" value="ECO:0007669"/>
    <property type="project" value="UniProtKB-KW"/>
</dbReference>
<protein>
    <submittedName>
        <fullName evidence="4">TSC2</fullName>
    </submittedName>
</protein>
<dbReference type="Pfam" id="PF03542">
    <property type="entry name" value="Tuberin"/>
    <property type="match status" value="1"/>
</dbReference>
<dbReference type="InterPro" id="IPR016024">
    <property type="entry name" value="ARM-type_fold"/>
</dbReference>
<evidence type="ECO:0000256" key="1">
    <source>
        <dbReference type="ARBA" id="ARBA00022468"/>
    </source>
</evidence>
<dbReference type="InterPro" id="IPR027107">
    <property type="entry name" value="Tuberin/Ral-act_asu"/>
</dbReference>
<dbReference type="Gene3D" id="3.40.50.11210">
    <property type="entry name" value="Rap/Ran-GAP"/>
    <property type="match status" value="1"/>
</dbReference>
<dbReference type="GO" id="GO:0032007">
    <property type="term" value="P:negative regulation of TOR signaling"/>
    <property type="evidence" value="ECO:0007669"/>
    <property type="project" value="InterPro"/>
</dbReference>
<feature type="region of interest" description="Disordered" evidence="2">
    <location>
        <begin position="935"/>
        <end position="978"/>
    </location>
</feature>
<evidence type="ECO:0000259" key="3">
    <source>
        <dbReference type="PROSITE" id="PS50085"/>
    </source>
</evidence>
<dbReference type="FunFam" id="3.40.50.11210:FF:000007">
    <property type="entry name" value="Tuberous sclerosis 2"/>
    <property type="match status" value="1"/>
</dbReference>
<comment type="caution">
    <text evidence="4">The sequence shown here is derived from an EMBL/GenBank/DDBJ whole genome shotgun (WGS) entry which is preliminary data.</text>
</comment>
<feature type="region of interest" description="Disordered" evidence="2">
    <location>
        <begin position="1510"/>
        <end position="1597"/>
    </location>
</feature>
<feature type="compositionally biased region" description="Polar residues" evidence="2">
    <location>
        <begin position="1541"/>
        <end position="1563"/>
    </location>
</feature>
<dbReference type="PANTHER" id="PTHR10063">
    <property type="entry name" value="TUBERIN"/>
    <property type="match status" value="1"/>
</dbReference>
<dbReference type="InterPro" id="IPR000331">
    <property type="entry name" value="Rap/Ran_GAP_dom"/>
</dbReference>
<dbReference type="GO" id="GO:0051056">
    <property type="term" value="P:regulation of small GTPase mediated signal transduction"/>
    <property type="evidence" value="ECO:0007669"/>
    <property type="project" value="InterPro"/>
</dbReference>
<dbReference type="SUPFAM" id="SSF48371">
    <property type="entry name" value="ARM repeat"/>
    <property type="match status" value="2"/>
</dbReference>
<name>A0A812ATP5_ACAPH</name>
<feature type="compositionally biased region" description="Basic and acidic residues" evidence="2">
    <location>
        <begin position="1633"/>
        <end position="1651"/>
    </location>
</feature>
<evidence type="ECO:0000256" key="2">
    <source>
        <dbReference type="SAM" id="MobiDB-lite"/>
    </source>
</evidence>
<feature type="domain" description="Rap-GAP" evidence="3">
    <location>
        <begin position="1819"/>
        <end position="2059"/>
    </location>
</feature>
<feature type="region of interest" description="Disordered" evidence="2">
    <location>
        <begin position="1615"/>
        <end position="1714"/>
    </location>
</feature>
<dbReference type="InterPro" id="IPR003913">
    <property type="entry name" value="Tuberin"/>
</dbReference>
<keyword evidence="5" id="KW-1185">Reference proteome</keyword>
<dbReference type="GO" id="GO:0051898">
    <property type="term" value="P:negative regulation of phosphatidylinositol 3-kinase/protein kinase B signal transduction"/>
    <property type="evidence" value="ECO:0007669"/>
    <property type="project" value="TreeGrafter"/>
</dbReference>
<dbReference type="Gene3D" id="1.25.10.10">
    <property type="entry name" value="Leucine-rich Repeat Variant"/>
    <property type="match status" value="1"/>
</dbReference>
<dbReference type="GO" id="GO:0033596">
    <property type="term" value="C:TSC1-TSC2 complex"/>
    <property type="evidence" value="ECO:0007669"/>
    <property type="project" value="InterPro"/>
</dbReference>
<feature type="compositionally biased region" description="Polar residues" evidence="2">
    <location>
        <begin position="1652"/>
        <end position="1679"/>
    </location>
</feature>
<dbReference type="PROSITE" id="PS50085">
    <property type="entry name" value="RAPGAP"/>
    <property type="match status" value="1"/>
</dbReference>
<dbReference type="InterPro" id="IPR018515">
    <property type="entry name" value="Tuberin-type_domain"/>
</dbReference>
<dbReference type="PANTHER" id="PTHR10063:SF0">
    <property type="entry name" value="TUBERIN"/>
    <property type="match status" value="1"/>
</dbReference>
<dbReference type="PRINTS" id="PR01431">
    <property type="entry name" value="TUBERIN"/>
</dbReference>
<keyword evidence="1" id="KW-0343">GTPase activation</keyword>
<dbReference type="GO" id="GO:0051726">
    <property type="term" value="P:regulation of cell cycle"/>
    <property type="evidence" value="ECO:0007669"/>
    <property type="project" value="TreeGrafter"/>
</dbReference>
<dbReference type="GO" id="GO:0005634">
    <property type="term" value="C:nucleus"/>
    <property type="evidence" value="ECO:0007669"/>
    <property type="project" value="InterPro"/>
</dbReference>
<organism evidence="4 5">
    <name type="scientific">Acanthosepion pharaonis</name>
    <name type="common">Pharaoh cuttlefish</name>
    <name type="synonym">Sepia pharaonis</name>
    <dbReference type="NCBI Taxonomy" id="158019"/>
    <lineage>
        <taxon>Eukaryota</taxon>
        <taxon>Metazoa</taxon>
        <taxon>Spiralia</taxon>
        <taxon>Lophotrochozoa</taxon>
        <taxon>Mollusca</taxon>
        <taxon>Cephalopoda</taxon>
        <taxon>Coleoidea</taxon>
        <taxon>Decapodiformes</taxon>
        <taxon>Sepiida</taxon>
        <taxon>Sepiina</taxon>
        <taxon>Sepiidae</taxon>
        <taxon>Acanthosepion</taxon>
    </lineage>
</organism>
<dbReference type="GO" id="GO:0030178">
    <property type="term" value="P:negative regulation of Wnt signaling pathway"/>
    <property type="evidence" value="ECO:0007669"/>
    <property type="project" value="TreeGrafter"/>
</dbReference>
<feature type="compositionally biased region" description="Low complexity" evidence="2">
    <location>
        <begin position="1680"/>
        <end position="1692"/>
    </location>
</feature>
<dbReference type="OrthoDB" id="5797019at2759"/>
<sequence>MSRQGKSEEKFTDIIKNFFGLRSSSTVTPPRSLVKEVVFTPNILQDIGPSSPPNKRIDLIKNLSDAVVRKTLEENAVAAIWEAIRDLVDSPSTEDRHVTLVFLLHIIKGQGEHLGPLRSHFFRVIQNLSNPEDLSHRLELFHALTANGKDLTYFETETGTLILNWMFEISKSNRITEFLALVVNIIRYNVGYFDDSSMSGIIKCTCTLTATVKDLNDIQQCVELLGLVIHLQCVPSECLTYIVTVLCRTLNIRNNGNASREVMRKLLSTHLGHHVVHLMCCMLEEKDHPIDEQVLRAAVYYLGMALWGSKKVTTLSQPPSAVLPSFLQVLERGSQLVAFEITLSVGQLVKKYGQVLTYAGWDMVMDILSLLLKNPEWSPPNQVSMEEHLHSTLTDIETLHQHGLFSGSTTKLFLIIESCAVKRPAASVVSLISYRAESLNPEEDNWVNNLHQLLERYFRQEIRTEIRIKALDVLSMILSVNRNLFEEQLVETVVISFLKHLENDPDPAVRKAGAELLLTIIPHSRHYKYLLDVVERVVTKPVQLWLQSIEGQNVKQHLNDPLVGDTRELVKVLVETFKTKIYSPPGNCSLCIYNLLVKYARFQYSHPLLITTGGEIRWKIIECLLLLRSNNKYQVGVATDLNPRKIPYSPYLFCKISPPDQCSRTPPGTPTSQSPALSTQNSIAIIDFSQALLLFNDCLQHEKDWSVWKCFLNLFPKLLRNKTLVLSERGQLMDLLCRSLCNLITNRNLGLPRKLLNRPSTFTPSDFHMEVFPVLSAIVTYQSDLQRSQQMELINCFQFGLVSKCPQLCMNALRMCALEMPDAMTRFLPEIILSLSKISSTVYVGIPVLSFLSTIVRFPKLYVSFTSDQYLSIFAIALPYTNPFKFSHYMVSLAYHVIAAWFTHCRVEWRWHFVKYVQKSLSRYVQQEFEENAKQRLKSHDTSPSPGSSSSATRARAGSCDGADKGRRRFKSGSSLQESPAKLPINEKAYQFHMELTETCIDMMSRYTHANFAAVPKRSPLMEFLLSGGRTKSWLVGHKIISITTSGGGKKIGLQGICEKCLMLYQQAKEDNAIKRMREKKSKDRKRHKSAALFTRSVSHIDEPTLRAMQTTGGSEDGSKKRAIDDMGLLDAEPPVFSDDINPISKTQIKELLQNSSQTHQGTKNSDSIGTMFLPNLCTCWCVSWAEIRIRSPSGSISWMMRIENHLNPYGGPSDLPLADISVLQIPVKQHGPCLSVDGFNYRSNLSEDEYETLYKQRFPTEQELAARRFNDYYSKDGKQHLSFSSSIFSFFFSLHLFLLFFFLFFPSFFLSFFFIYFFFFLSPFGKTLLYFSFLYHLFSPLLSLPKLYYFPLPLYRLFFPYPFIVSFSPTRLSSLFPLPVYRLFFPYPFIVSFSPTRLSSLFPLPVYRIFFPYPFIVSFSPTRLSSLFPLPVYRLFFPYPFIVSLYTSTSSPETESLSIFRDCIDQDGGVQLEQKGRVLKKSTSSPSLLSVSSTVCTCGSGKATAAEFSPFDQESRGVPGSISEPSKPGVSPAGKEKQHSINVSNLSPGASRSATGSRSPSGCKSPAPSRSPVPSRSPAPSKSPVPRRPSAASLSPAIDASVSTEDNVFFSNQPVGVVSSDTNNRSLRRHLSSTDKSPRLSHRYHQEQQHYPHQTSPLSPHQLTFSNASYPDESSQRWQYYQQQKTPPYQQHHFHYPSRQQTPPFPGDDDAMPRPRLLSMKVNPTNASDDFDEQSSMESVIPHRPRGQTISIPSPHHTFNKLKKAQEQASAEKPKEEEVKGGIDPSFVFLQLYGGLLSLTPPDIPLLLPHNQETQRSLELLDYIPSYETHKIGVLYVGENQCNSEVEILSNQHGSERYQKFLENLGQLIYLKDTDGKCVFLGGLDGREKCDGQFAYSWHDEFMQVIFHVATLMPNMKNDKLRNNKKRHIGNDYVNIVYNDSGEEYQITTLRSELNFVNIIIEPLDCETNAVTIVTKESKKADAKEVITADIAEALGQEAKIISDKKVASLVRLMAIHCNLAAMVLWRQQNIPEDPFASNWLERLRHMKRLHNRVMEELKTMADEKAGYDRTEGKVFHEDFTDYS</sequence>
<dbReference type="InterPro" id="IPR024584">
    <property type="entry name" value="Tuberin_N"/>
</dbReference>
<evidence type="ECO:0000313" key="5">
    <source>
        <dbReference type="Proteomes" id="UP000597762"/>
    </source>
</evidence>
<dbReference type="EMBL" id="CAHIKZ030000126">
    <property type="protein sequence ID" value="CAE1153980.1"/>
    <property type="molecule type" value="Genomic_DNA"/>
</dbReference>
<dbReference type="GO" id="GO:0046627">
    <property type="term" value="P:negative regulation of insulin receptor signaling pathway"/>
    <property type="evidence" value="ECO:0007669"/>
    <property type="project" value="TreeGrafter"/>
</dbReference>
<proteinExistence type="predicted"/>
<gene>
    <name evidence="4" type="ORF">SPHA_4079</name>
</gene>
<dbReference type="InterPro" id="IPR035974">
    <property type="entry name" value="Rap/Ran-GAP_sf"/>
</dbReference>
<feature type="compositionally biased region" description="Pro residues" evidence="2">
    <location>
        <begin position="1570"/>
        <end position="1588"/>
    </location>
</feature>
<accession>A0A812ATP5</accession>
<dbReference type="Pfam" id="PF02145">
    <property type="entry name" value="Rap_GAP"/>
    <property type="match status" value="1"/>
</dbReference>
<dbReference type="InterPro" id="IPR011989">
    <property type="entry name" value="ARM-like"/>
</dbReference>
<feature type="compositionally biased region" description="Low complexity" evidence="2">
    <location>
        <begin position="942"/>
        <end position="959"/>
    </location>
</feature>
<dbReference type="Pfam" id="PF11864">
    <property type="entry name" value="DUF3384"/>
    <property type="match status" value="1"/>
</dbReference>
<feature type="compositionally biased region" description="Polar residues" evidence="2">
    <location>
        <begin position="1615"/>
        <end position="1626"/>
    </location>
</feature>
<reference evidence="4" key="1">
    <citation type="submission" date="2021-01" db="EMBL/GenBank/DDBJ databases">
        <authorList>
            <person name="Li R."/>
            <person name="Bekaert M."/>
        </authorList>
    </citation>
    <scope>NUCLEOTIDE SEQUENCE</scope>
    <source>
        <strain evidence="4">Farmed</strain>
    </source>
</reference>
<evidence type="ECO:0000313" key="4">
    <source>
        <dbReference type="EMBL" id="CAE1153980.1"/>
    </source>
</evidence>
<dbReference type="SUPFAM" id="SSF111347">
    <property type="entry name" value="Rap/Ran-GAP"/>
    <property type="match status" value="1"/>
</dbReference>